<dbReference type="InterPro" id="IPR008969">
    <property type="entry name" value="CarboxyPept-like_regulatory"/>
</dbReference>
<dbReference type="SUPFAM" id="SSF56935">
    <property type="entry name" value="Porins"/>
    <property type="match status" value="1"/>
</dbReference>
<evidence type="ECO:0000259" key="12">
    <source>
        <dbReference type="Pfam" id="PF07715"/>
    </source>
</evidence>
<evidence type="ECO:0000256" key="4">
    <source>
        <dbReference type="ARBA" id="ARBA00022692"/>
    </source>
</evidence>
<dbReference type="PROSITE" id="PS52016">
    <property type="entry name" value="TONB_DEPENDENT_REC_3"/>
    <property type="match status" value="1"/>
</dbReference>
<dbReference type="InterPro" id="IPR037066">
    <property type="entry name" value="Plug_dom_sf"/>
</dbReference>
<dbReference type="RefSeq" id="WP_303299770.1">
    <property type="nucleotide sequence ID" value="NZ_BAABDA010000042.1"/>
</dbReference>
<dbReference type="Gene3D" id="2.170.130.10">
    <property type="entry name" value="TonB-dependent receptor, plug domain"/>
    <property type="match status" value="1"/>
</dbReference>
<organism evidence="13 14">
    <name type="scientific">Flavivirga jejuensis</name>
    <dbReference type="NCBI Taxonomy" id="870487"/>
    <lineage>
        <taxon>Bacteria</taxon>
        <taxon>Pseudomonadati</taxon>
        <taxon>Bacteroidota</taxon>
        <taxon>Flavobacteriia</taxon>
        <taxon>Flavobacteriales</taxon>
        <taxon>Flavobacteriaceae</taxon>
        <taxon>Flavivirga</taxon>
    </lineage>
</organism>
<dbReference type="Proteomes" id="UP001176806">
    <property type="component" value="Unassembled WGS sequence"/>
</dbReference>
<keyword evidence="13" id="KW-0675">Receptor</keyword>
<evidence type="ECO:0000313" key="13">
    <source>
        <dbReference type="EMBL" id="MDO5972707.1"/>
    </source>
</evidence>
<dbReference type="Pfam" id="PF13715">
    <property type="entry name" value="CarbopepD_reg_2"/>
    <property type="match status" value="1"/>
</dbReference>
<evidence type="ECO:0000256" key="9">
    <source>
        <dbReference type="RuleBase" id="RU003357"/>
    </source>
</evidence>
<keyword evidence="5 9" id="KW-0798">TonB box</keyword>
<feature type="signal peptide" evidence="10">
    <location>
        <begin position="1"/>
        <end position="25"/>
    </location>
</feature>
<keyword evidence="6 8" id="KW-0472">Membrane</keyword>
<evidence type="ECO:0000256" key="10">
    <source>
        <dbReference type="SAM" id="SignalP"/>
    </source>
</evidence>
<dbReference type="InterPro" id="IPR010104">
    <property type="entry name" value="TonB_rcpt_bac"/>
</dbReference>
<comment type="caution">
    <text evidence="13">The sequence shown here is derived from an EMBL/GenBank/DDBJ whole genome shotgun (WGS) entry which is preliminary data.</text>
</comment>
<proteinExistence type="inferred from homology"/>
<evidence type="ECO:0000256" key="2">
    <source>
        <dbReference type="ARBA" id="ARBA00022448"/>
    </source>
</evidence>
<keyword evidence="10" id="KW-0732">Signal</keyword>
<feature type="domain" description="TonB-dependent receptor-like beta-barrel" evidence="11">
    <location>
        <begin position="484"/>
        <end position="918"/>
    </location>
</feature>
<dbReference type="InterPro" id="IPR039426">
    <property type="entry name" value="TonB-dep_rcpt-like"/>
</dbReference>
<dbReference type="InterPro" id="IPR000531">
    <property type="entry name" value="Beta-barrel_TonB"/>
</dbReference>
<evidence type="ECO:0000256" key="1">
    <source>
        <dbReference type="ARBA" id="ARBA00004571"/>
    </source>
</evidence>
<keyword evidence="4 8" id="KW-0812">Transmembrane</keyword>
<feature type="domain" description="TonB-dependent receptor plug" evidence="12">
    <location>
        <begin position="138"/>
        <end position="241"/>
    </location>
</feature>
<reference evidence="13" key="1">
    <citation type="submission" date="2023-07" db="EMBL/GenBank/DDBJ databases">
        <title>Two novel species in the genus Flavivirga.</title>
        <authorList>
            <person name="Kwon K."/>
        </authorList>
    </citation>
    <scope>NUCLEOTIDE SEQUENCE</scope>
    <source>
        <strain evidence="13">KACC 14158</strain>
    </source>
</reference>
<dbReference type="Pfam" id="PF07715">
    <property type="entry name" value="Plug"/>
    <property type="match status" value="1"/>
</dbReference>
<comment type="similarity">
    <text evidence="8 9">Belongs to the TonB-dependent receptor family.</text>
</comment>
<dbReference type="PANTHER" id="PTHR40980:SF4">
    <property type="entry name" value="TONB-DEPENDENT RECEPTOR-LIKE BETA-BARREL DOMAIN-CONTAINING PROTEIN"/>
    <property type="match status" value="1"/>
</dbReference>
<keyword evidence="2 8" id="KW-0813">Transport</keyword>
<dbReference type="Gene3D" id="2.60.40.1120">
    <property type="entry name" value="Carboxypeptidase-like, regulatory domain"/>
    <property type="match status" value="1"/>
</dbReference>
<dbReference type="Gene3D" id="2.40.170.20">
    <property type="entry name" value="TonB-dependent receptor, beta-barrel domain"/>
    <property type="match status" value="1"/>
</dbReference>
<protein>
    <submittedName>
        <fullName evidence="13">TonB-dependent receptor</fullName>
    </submittedName>
</protein>
<accession>A0ABT8WHS3</accession>
<dbReference type="EMBL" id="JAUOEL010000001">
    <property type="protein sequence ID" value="MDO5972707.1"/>
    <property type="molecule type" value="Genomic_DNA"/>
</dbReference>
<dbReference type="InterPro" id="IPR036942">
    <property type="entry name" value="Beta-barrel_TonB_sf"/>
</dbReference>
<dbReference type="NCBIfam" id="TIGR01782">
    <property type="entry name" value="TonB-Xanth-Caul"/>
    <property type="match status" value="1"/>
</dbReference>
<dbReference type="PANTHER" id="PTHR40980">
    <property type="entry name" value="PLUG DOMAIN-CONTAINING PROTEIN"/>
    <property type="match status" value="1"/>
</dbReference>
<dbReference type="Pfam" id="PF00593">
    <property type="entry name" value="TonB_dep_Rec_b-barrel"/>
    <property type="match status" value="1"/>
</dbReference>
<dbReference type="SUPFAM" id="SSF49464">
    <property type="entry name" value="Carboxypeptidase regulatory domain-like"/>
    <property type="match status" value="1"/>
</dbReference>
<name>A0ABT8WHS3_9FLAO</name>
<evidence type="ECO:0000256" key="6">
    <source>
        <dbReference type="ARBA" id="ARBA00023136"/>
    </source>
</evidence>
<evidence type="ECO:0000313" key="14">
    <source>
        <dbReference type="Proteomes" id="UP001176806"/>
    </source>
</evidence>
<evidence type="ECO:0000256" key="8">
    <source>
        <dbReference type="PROSITE-ProRule" id="PRU01360"/>
    </source>
</evidence>
<comment type="subcellular location">
    <subcellularLocation>
        <location evidence="1 8">Cell outer membrane</location>
        <topology evidence="1 8">Multi-pass membrane protein</topology>
    </subcellularLocation>
</comment>
<evidence type="ECO:0000256" key="7">
    <source>
        <dbReference type="ARBA" id="ARBA00023237"/>
    </source>
</evidence>
<feature type="chain" id="PRO_5046470252" evidence="10">
    <location>
        <begin position="26"/>
        <end position="951"/>
    </location>
</feature>
<evidence type="ECO:0000259" key="11">
    <source>
        <dbReference type="Pfam" id="PF00593"/>
    </source>
</evidence>
<evidence type="ECO:0000256" key="3">
    <source>
        <dbReference type="ARBA" id="ARBA00022452"/>
    </source>
</evidence>
<sequence length="951" mass="107254">MMFNNTLKTLVFIFFALLFTLKTSAQQRGNGNLSGVVVDESGIPLPGAEIYTKINSGFVGATSDFDGKFIVTNIPVGNQNLVIKYLGYKEKSISITVIEKATTDIGKIPLQPDVESLDDVIVNARSKGQVRSLNIQKNSDNIVNVISLEQASKFPDSNIGDALKRVSGISIQTDQGEARSVSVRGLGSESTTVLVNGDRISATSFNSRSVEVDLIPADVIQNIEVTKSASADLDGEATGGVVNLITRAAYSKDLKFSLRSNYSITPTWDKINYNTAIGLSKKFLNERLGVAFNGSSDSRSFQSNNIEIDWDFADTGEIDNPNDDTRFLNELEVRRYWVRRDRKNLNLGLDYEFSKNSLIGLKTSLSFRDDFENRYRTRYTSIDFPQEFTPDGIAISEGLVRTDTRGGTSEGKPNNYRLDRKNVFNNKLYGEHVIGSVEADWSLSYSKAKKRRTRRSIDYRVVEGESTLFIDARNPNRPRVTSDIENFNDDAVLGSISETFQNLDDDAFKGSVTLKIPFKNGYLKTGARYRRNGHSEDNRNFDIEPITGNINAFNDIEKENYHTNSSELSSYETFDSPSREFVGSLDINNPLLFTTTEDFEYNFNNSYDVVEKRSAAYIQGKYEFSENFSVRGGFRWELTQGDYNAYVYNEVEDIITPNNVNIEYDNLLPSIDFKYKIKSNLIARLAYAKTLNRPTYTRLLPRVGFTGGDADDITDNTVLRLGNPDLKPRISDNFDFSLELYLRKAGLVSVGIFHKELNNFIGSVSSFETLIDGRVLDIRQFQNLGTGKITGVELVFQRGLDFLPWHFRNLNFYGNVTLLDSELSNFTTSLSNTVSTNLRGNEKRNLADTADFTYNVSLSYKAKKVEVTASYNSTSEFIDSYGIIAIQDEYEDKKSFLDLNASYSINSNLNIFLEAKNLTNQALREYVGERQILQREEYYGAQYVLGFNYKF</sequence>
<keyword evidence="14" id="KW-1185">Reference proteome</keyword>
<dbReference type="InterPro" id="IPR012910">
    <property type="entry name" value="Plug_dom"/>
</dbReference>
<gene>
    <name evidence="13" type="ORF">Q4Q40_00810</name>
</gene>
<keyword evidence="7 8" id="KW-0998">Cell outer membrane</keyword>
<evidence type="ECO:0000256" key="5">
    <source>
        <dbReference type="ARBA" id="ARBA00023077"/>
    </source>
</evidence>
<keyword evidence="3 8" id="KW-1134">Transmembrane beta strand</keyword>